<protein>
    <recommendedName>
        <fullName evidence="2">Prohibitin</fullName>
    </recommendedName>
</protein>
<keyword evidence="2" id="KW-0999">Mitochondrion inner membrane</keyword>
<dbReference type="GO" id="GO:0007005">
    <property type="term" value="P:mitochondrion organization"/>
    <property type="evidence" value="ECO:0007669"/>
    <property type="project" value="TreeGrafter"/>
</dbReference>
<gene>
    <name evidence="3" type="ORF">JBS370_LOCUS42719</name>
</gene>
<dbReference type="PANTHER" id="PTHR23222:SF0">
    <property type="entry name" value="PROHIBITIN 1"/>
    <property type="match status" value="1"/>
</dbReference>
<dbReference type="PANTHER" id="PTHR23222">
    <property type="entry name" value="PROHIBITIN"/>
    <property type="match status" value="1"/>
</dbReference>
<proteinExistence type="inferred from homology"/>
<name>A0A820ML26_9BILA</name>
<evidence type="ECO:0000313" key="4">
    <source>
        <dbReference type="Proteomes" id="UP000663836"/>
    </source>
</evidence>
<evidence type="ECO:0000313" key="3">
    <source>
        <dbReference type="EMBL" id="CAF4377098.1"/>
    </source>
</evidence>
<sequence length="73" mass="7914">TEQSRQANVTAAEGDTRAADLIGKVLDEADDGLIELRRIEAAEGIANQLSKSRNIVYLPHGPRMLLNITGPMQ</sequence>
<comment type="similarity">
    <text evidence="1 2">Belongs to the prohibitin family.</text>
</comment>
<evidence type="ECO:0000256" key="2">
    <source>
        <dbReference type="RuleBase" id="RU366048"/>
    </source>
</evidence>
<dbReference type="Proteomes" id="UP000663836">
    <property type="component" value="Unassembled WGS sequence"/>
</dbReference>
<evidence type="ECO:0000256" key="1">
    <source>
        <dbReference type="ARBA" id="ARBA00009658"/>
    </source>
</evidence>
<dbReference type="InterPro" id="IPR000163">
    <property type="entry name" value="Prohibitin"/>
</dbReference>
<organism evidence="3 4">
    <name type="scientific">Rotaria sordida</name>
    <dbReference type="NCBI Taxonomy" id="392033"/>
    <lineage>
        <taxon>Eukaryota</taxon>
        <taxon>Metazoa</taxon>
        <taxon>Spiralia</taxon>
        <taxon>Gnathifera</taxon>
        <taxon>Rotifera</taxon>
        <taxon>Eurotatoria</taxon>
        <taxon>Bdelloidea</taxon>
        <taxon>Philodinida</taxon>
        <taxon>Philodinidae</taxon>
        <taxon>Rotaria</taxon>
    </lineage>
</organism>
<dbReference type="EMBL" id="CAJOBD010059186">
    <property type="protein sequence ID" value="CAF4377098.1"/>
    <property type="molecule type" value="Genomic_DNA"/>
</dbReference>
<comment type="subcellular location">
    <subcellularLocation>
        <location evidence="2">Mitochondrion inner membrane</location>
    </subcellularLocation>
</comment>
<feature type="non-terminal residue" evidence="3">
    <location>
        <position position="1"/>
    </location>
</feature>
<comment type="caution">
    <text evidence="3">The sequence shown here is derived from an EMBL/GenBank/DDBJ whole genome shotgun (WGS) entry which is preliminary data.</text>
</comment>
<reference evidence="3" key="1">
    <citation type="submission" date="2021-02" db="EMBL/GenBank/DDBJ databases">
        <authorList>
            <person name="Nowell W R."/>
        </authorList>
    </citation>
    <scope>NUCLEOTIDE SEQUENCE</scope>
</reference>
<keyword evidence="2" id="KW-0496">Mitochondrion</keyword>
<keyword evidence="2" id="KW-0472">Membrane</keyword>
<dbReference type="GO" id="GO:0005743">
    <property type="term" value="C:mitochondrial inner membrane"/>
    <property type="evidence" value="ECO:0007669"/>
    <property type="project" value="UniProtKB-SubCell"/>
</dbReference>
<accession>A0A820ML26</accession>
<dbReference type="AlphaFoldDB" id="A0A820ML26"/>